<gene>
    <name evidence="1" type="ORF">ACOLOM_LOCUS884</name>
</gene>
<dbReference type="EMBL" id="CAJVPT010000959">
    <property type="protein sequence ID" value="CAG8453943.1"/>
    <property type="molecule type" value="Genomic_DNA"/>
</dbReference>
<dbReference type="Proteomes" id="UP000789525">
    <property type="component" value="Unassembled WGS sequence"/>
</dbReference>
<accession>A0ACA9K5M3</accession>
<name>A0ACA9K5M3_9GLOM</name>
<reference evidence="1" key="1">
    <citation type="submission" date="2021-06" db="EMBL/GenBank/DDBJ databases">
        <authorList>
            <person name="Kallberg Y."/>
            <person name="Tangrot J."/>
            <person name="Rosling A."/>
        </authorList>
    </citation>
    <scope>NUCLEOTIDE SEQUENCE</scope>
    <source>
        <strain evidence="1">CL356</strain>
    </source>
</reference>
<sequence length="981" mass="110609">MASRIRKSISIKFRGVFNSSNSSIPTSSAGATNTTLQASNGVNNSQQPFPPKEKVDVILKILSDKSNSLRNLVLHEILCLMEDSAAVTSDVQNVVTRSVEYLGDHTVVKHDESSACLELHLRALSSVIHVASRSKTMLEPSIRDKLYRNIAIFWKMSQSMVSPNIVFSLREVRTCLKKLKNEPTLLAFEYGAGKWYDEWEQMRTKFFATKRRLETFTEFWDELNQAARREFDTLKKNNYYENAKYKFLKEASRAMKVSLPDNVDTLLIGYLDLMERTIRDFSLEHVNTERASNAFEFCQEIIKEDVKKQLSAKAIEVILVIGDRCEELKSKAEECLNIWGTGKNKEMCSLVKQVQKLKEDKVEVEENIKKESLKFEEGIKIQDGAESSSTDKELQPTQSDNDGKRQDSLEKETSRTFTENEIALEDVVIVRENAKAQNDLVNEGEDATVQNDAVITEENVNIQNDAVSAEENVNVQNDDFNEKNVNIQNDVDAEKNINVQSDVNAEENINVHNDVDVNAEENINVQNDVDVNAEENVNVQNDVDINAEENENVLNDADVEITEETMIVQVGEGMNVEEQETEIVEEVSEIPAVDTPKVDQVVKTEEFLNVDTKDTRDFKTTAQASDAIEEETLGVNSTGTIIPQPEKVDINADNLVMNADTNNVKIETQDLNTPGAHIEVENLNAEKVNTQMNDMTVETVETHMDNVQINTMHNEVGSITADTAETTTENQYIGSITNRVESVAINEVENNYDEVNVNNVNVSVGQQTIENDESIVENSTVGTINNTINHQEIKQGTTNIENLTADEVKTSVAQQNIGRAETTIENFSTTNFENNIETVSMGESKTSIEEVHGNILNKIGNVNVEKNIAQNVEQQNIENIGTKVVENIETKVVENIETKVVEHITTKNVENVEQKYYQYNHKSSGTAKRTRLDYGYCQEGHREDDQNSEEEFTEETEETVEYMEETVEYMEGITPEKEIKA</sequence>
<organism evidence="1 2">
    <name type="scientific">Acaulospora colombiana</name>
    <dbReference type="NCBI Taxonomy" id="27376"/>
    <lineage>
        <taxon>Eukaryota</taxon>
        <taxon>Fungi</taxon>
        <taxon>Fungi incertae sedis</taxon>
        <taxon>Mucoromycota</taxon>
        <taxon>Glomeromycotina</taxon>
        <taxon>Glomeromycetes</taxon>
        <taxon>Diversisporales</taxon>
        <taxon>Acaulosporaceae</taxon>
        <taxon>Acaulospora</taxon>
    </lineage>
</organism>
<comment type="caution">
    <text evidence="1">The sequence shown here is derived from an EMBL/GenBank/DDBJ whole genome shotgun (WGS) entry which is preliminary data.</text>
</comment>
<protein>
    <submittedName>
        <fullName evidence="1">11696_t:CDS:1</fullName>
    </submittedName>
</protein>
<evidence type="ECO:0000313" key="2">
    <source>
        <dbReference type="Proteomes" id="UP000789525"/>
    </source>
</evidence>
<proteinExistence type="predicted"/>
<evidence type="ECO:0000313" key="1">
    <source>
        <dbReference type="EMBL" id="CAG8453943.1"/>
    </source>
</evidence>
<keyword evidence="2" id="KW-1185">Reference proteome</keyword>